<feature type="domain" description="Pyrroline-5-carboxylate reductase catalytic N-terminal" evidence="1">
    <location>
        <begin position="5"/>
        <end position="63"/>
    </location>
</feature>
<dbReference type="EMBL" id="QYYG01000001">
    <property type="protein sequence ID" value="RJF57982.1"/>
    <property type="molecule type" value="Genomic_DNA"/>
</dbReference>
<dbReference type="SUPFAM" id="SSF51735">
    <property type="entry name" value="NAD(P)-binding Rossmann-fold domains"/>
    <property type="match status" value="1"/>
</dbReference>
<reference evidence="2 3" key="1">
    <citation type="submission" date="2018-09" db="EMBL/GenBank/DDBJ databases">
        <title>Draft genome of a novel serratia sp. strain with antifungal activity.</title>
        <authorList>
            <person name="Dichmann S.I."/>
            <person name="Park B.P."/>
            <person name="Pathiraja D."/>
            <person name="Choi I.-G."/>
            <person name="Stougaard P."/>
            <person name="Hennessy R.C."/>
        </authorList>
    </citation>
    <scope>NUCLEOTIDE SEQUENCE [LARGE SCALE GENOMIC DNA]</scope>
    <source>
        <strain evidence="2 3">S40</strain>
    </source>
</reference>
<sequence>MGTVFARLGHEVIFGYSHNPQKLQRLAVSAGAISGFPHDAADASDIIVLIFRLNFHGQVHQQRRRVLQ</sequence>
<gene>
    <name evidence="2" type="ORF">D4100_04210</name>
</gene>
<name>A0AA92X8V5_9GAMM</name>
<proteinExistence type="predicted"/>
<protein>
    <recommendedName>
        <fullName evidence="1">Pyrroline-5-carboxylate reductase catalytic N-terminal domain-containing protein</fullName>
    </recommendedName>
</protein>
<evidence type="ECO:0000313" key="2">
    <source>
        <dbReference type="EMBL" id="RJF57982.1"/>
    </source>
</evidence>
<dbReference type="AlphaFoldDB" id="A0AA92X8V5"/>
<evidence type="ECO:0000259" key="1">
    <source>
        <dbReference type="Pfam" id="PF03807"/>
    </source>
</evidence>
<evidence type="ECO:0000313" key="3">
    <source>
        <dbReference type="Proteomes" id="UP000284338"/>
    </source>
</evidence>
<dbReference type="Pfam" id="PF03807">
    <property type="entry name" value="F420_oxidored"/>
    <property type="match status" value="1"/>
</dbReference>
<dbReference type="InterPro" id="IPR028939">
    <property type="entry name" value="P5C_Rdtase_cat_N"/>
</dbReference>
<accession>A0AA92X8V5</accession>
<dbReference type="InterPro" id="IPR036291">
    <property type="entry name" value="NAD(P)-bd_dom_sf"/>
</dbReference>
<dbReference type="Proteomes" id="UP000284338">
    <property type="component" value="Unassembled WGS sequence"/>
</dbReference>
<keyword evidence="3" id="KW-1185">Reference proteome</keyword>
<organism evidence="2 3">
    <name type="scientific">Serratia inhibens</name>
    <dbReference type="NCBI Taxonomy" id="2338073"/>
    <lineage>
        <taxon>Bacteria</taxon>
        <taxon>Pseudomonadati</taxon>
        <taxon>Pseudomonadota</taxon>
        <taxon>Gammaproteobacteria</taxon>
        <taxon>Enterobacterales</taxon>
        <taxon>Yersiniaceae</taxon>
        <taxon>Serratia</taxon>
    </lineage>
</organism>
<comment type="caution">
    <text evidence="2">The sequence shown here is derived from an EMBL/GenBank/DDBJ whole genome shotgun (WGS) entry which is preliminary data.</text>
</comment>
<dbReference type="Gene3D" id="3.40.50.720">
    <property type="entry name" value="NAD(P)-binding Rossmann-like Domain"/>
    <property type="match status" value="1"/>
</dbReference>